<accession>A0ABV3RD10</accession>
<sequence>MIDAWKRYQGDFNAMTDGEVDEVTEECRRQVEEAEDWLEAVASWKAAGKPRMENSNGQ</sequence>
<dbReference type="RefSeq" id="WP_367774155.1">
    <property type="nucleotide sequence ID" value="NZ_JBFNXR010000048.1"/>
</dbReference>
<organism evidence="1 2">
    <name type="scientific">Novosphingobium rhizovicinum</name>
    <dbReference type="NCBI Taxonomy" id="3228928"/>
    <lineage>
        <taxon>Bacteria</taxon>
        <taxon>Pseudomonadati</taxon>
        <taxon>Pseudomonadota</taxon>
        <taxon>Alphaproteobacteria</taxon>
        <taxon>Sphingomonadales</taxon>
        <taxon>Sphingomonadaceae</taxon>
        <taxon>Novosphingobium</taxon>
    </lineage>
</organism>
<protein>
    <recommendedName>
        <fullName evidence="3">Rop-like protein</fullName>
    </recommendedName>
</protein>
<reference evidence="1 2" key="1">
    <citation type="submission" date="2024-06" db="EMBL/GenBank/DDBJ databases">
        <title>Novosphingobium rhizovicinus M1R2S20.</title>
        <authorList>
            <person name="Sun J.-Q."/>
        </authorList>
    </citation>
    <scope>NUCLEOTIDE SEQUENCE [LARGE SCALE GENOMIC DNA]</scope>
    <source>
        <strain evidence="1 2">M1R2S20</strain>
    </source>
</reference>
<proteinExistence type="predicted"/>
<gene>
    <name evidence="1" type="ORF">ABUH87_12430</name>
</gene>
<dbReference type="EMBL" id="JBFNXR010000048">
    <property type="protein sequence ID" value="MEW9855945.1"/>
    <property type="molecule type" value="Genomic_DNA"/>
</dbReference>
<keyword evidence="2" id="KW-1185">Reference proteome</keyword>
<dbReference type="Proteomes" id="UP001556118">
    <property type="component" value="Unassembled WGS sequence"/>
</dbReference>
<evidence type="ECO:0008006" key="3">
    <source>
        <dbReference type="Google" id="ProtNLM"/>
    </source>
</evidence>
<evidence type="ECO:0000313" key="1">
    <source>
        <dbReference type="EMBL" id="MEW9855945.1"/>
    </source>
</evidence>
<comment type="caution">
    <text evidence="1">The sequence shown here is derived from an EMBL/GenBank/DDBJ whole genome shotgun (WGS) entry which is preliminary data.</text>
</comment>
<name>A0ABV3RD10_9SPHN</name>
<evidence type="ECO:0000313" key="2">
    <source>
        <dbReference type="Proteomes" id="UP001556118"/>
    </source>
</evidence>